<dbReference type="InterPro" id="IPR000962">
    <property type="entry name" value="Znf_DskA_TraR"/>
</dbReference>
<dbReference type="PANTHER" id="PTHR33823:SF4">
    <property type="entry name" value="GENERAL STRESS PROTEIN 16O"/>
    <property type="match status" value="1"/>
</dbReference>
<evidence type="ECO:0000313" key="8">
    <source>
        <dbReference type="Proteomes" id="UP000292452"/>
    </source>
</evidence>
<gene>
    <name evidence="7" type="ORF">EYS09_24185</name>
</gene>
<comment type="caution">
    <text evidence="7">The sequence shown here is derived from an EMBL/GenBank/DDBJ whole genome shotgun (WGS) entry which is preliminary data.</text>
</comment>
<name>A0A4Q9HQF3_STRKA</name>
<dbReference type="PROSITE" id="PS51128">
    <property type="entry name" value="ZF_DKSA_2"/>
    <property type="match status" value="1"/>
</dbReference>
<evidence type="ECO:0000256" key="4">
    <source>
        <dbReference type="PROSITE-ProRule" id="PRU00510"/>
    </source>
</evidence>
<evidence type="ECO:0000256" key="2">
    <source>
        <dbReference type="ARBA" id="ARBA00022771"/>
    </source>
</evidence>
<keyword evidence="8" id="KW-1185">Reference proteome</keyword>
<sequence>MSPEVAPAASRPQRLAAHEAHQRLAHERNSRLAQLTAIEESAPPGSDALLSVQTNAIRRVLTEIEAALSRLATGTYGNCQGCAKAIPVERLEILPYARCCVGCQERAV</sequence>
<protein>
    <submittedName>
        <fullName evidence="7">Molecular chaperone DnaK</fullName>
    </submittedName>
</protein>
<dbReference type="RefSeq" id="WP_094794657.1">
    <property type="nucleotide sequence ID" value="NZ_NDXL01000003.1"/>
</dbReference>
<dbReference type="Gene3D" id="1.20.120.910">
    <property type="entry name" value="DksA, coiled-coil domain"/>
    <property type="match status" value="1"/>
</dbReference>
<keyword evidence="3" id="KW-0862">Zinc</keyword>
<dbReference type="Proteomes" id="UP000292452">
    <property type="component" value="Unassembled WGS sequence"/>
</dbReference>
<evidence type="ECO:0000256" key="1">
    <source>
        <dbReference type="ARBA" id="ARBA00022723"/>
    </source>
</evidence>
<dbReference type="PANTHER" id="PTHR33823">
    <property type="entry name" value="RNA POLYMERASE-BINDING TRANSCRIPTION FACTOR DKSA-RELATED"/>
    <property type="match status" value="1"/>
</dbReference>
<feature type="region of interest" description="Disordered" evidence="5">
    <location>
        <begin position="1"/>
        <end position="23"/>
    </location>
</feature>
<dbReference type="GO" id="GO:0008270">
    <property type="term" value="F:zinc ion binding"/>
    <property type="evidence" value="ECO:0007669"/>
    <property type="project" value="UniProtKB-KW"/>
</dbReference>
<dbReference type="OrthoDB" id="1121111at2"/>
<proteinExistence type="predicted"/>
<keyword evidence="1" id="KW-0479">Metal-binding</keyword>
<dbReference type="AlphaFoldDB" id="A0A4Q9HQF3"/>
<feature type="domain" description="Zinc finger DksA/TraR C4-type" evidence="6">
    <location>
        <begin position="74"/>
        <end position="107"/>
    </location>
</feature>
<dbReference type="SUPFAM" id="SSF57716">
    <property type="entry name" value="Glucocorticoid receptor-like (DNA-binding domain)"/>
    <property type="match status" value="1"/>
</dbReference>
<evidence type="ECO:0000256" key="3">
    <source>
        <dbReference type="ARBA" id="ARBA00022833"/>
    </source>
</evidence>
<reference evidence="7 8" key="1">
    <citation type="submission" date="2019-02" db="EMBL/GenBank/DDBJ databases">
        <title>Draft Genome Sequence of Streptomyces sp. AM-2504, identified by 16S rRNA comparative analysis as a Streptomyces Kasugaensis strain.</title>
        <authorList>
            <person name="Napolioni V."/>
            <person name="Giuliodori A.M."/>
            <person name="Spurio R."/>
            <person name="Fabbretti A."/>
        </authorList>
    </citation>
    <scope>NUCLEOTIDE SEQUENCE [LARGE SCALE GENOMIC DNA]</scope>
    <source>
        <strain evidence="7 8">AM-2504</strain>
    </source>
</reference>
<dbReference type="Pfam" id="PF01258">
    <property type="entry name" value="zf-dskA_traR"/>
    <property type="match status" value="1"/>
</dbReference>
<evidence type="ECO:0000256" key="5">
    <source>
        <dbReference type="SAM" id="MobiDB-lite"/>
    </source>
</evidence>
<accession>A0A4Q9HQF3</accession>
<keyword evidence="2" id="KW-0863">Zinc-finger</keyword>
<evidence type="ECO:0000259" key="6">
    <source>
        <dbReference type="Pfam" id="PF01258"/>
    </source>
</evidence>
<organism evidence="7 8">
    <name type="scientific">Streptomyces kasugaensis</name>
    <dbReference type="NCBI Taxonomy" id="1946"/>
    <lineage>
        <taxon>Bacteria</taxon>
        <taxon>Bacillati</taxon>
        <taxon>Actinomycetota</taxon>
        <taxon>Actinomycetes</taxon>
        <taxon>Kitasatosporales</taxon>
        <taxon>Streptomycetaceae</taxon>
        <taxon>Streptomyces</taxon>
    </lineage>
</organism>
<dbReference type="EMBL" id="SIXH01000252">
    <property type="protein sequence ID" value="TBO57157.1"/>
    <property type="molecule type" value="Genomic_DNA"/>
</dbReference>
<evidence type="ECO:0000313" key="7">
    <source>
        <dbReference type="EMBL" id="TBO57157.1"/>
    </source>
</evidence>
<feature type="zinc finger region" description="dksA C4-type" evidence="4">
    <location>
        <begin position="79"/>
        <end position="103"/>
    </location>
</feature>